<evidence type="ECO:0000313" key="2">
    <source>
        <dbReference type="Proteomes" id="UP000187283"/>
    </source>
</evidence>
<dbReference type="SUPFAM" id="SSF56672">
    <property type="entry name" value="DNA/RNA polymerases"/>
    <property type="match status" value="1"/>
</dbReference>
<dbReference type="EMBL" id="LSSN01000596">
    <property type="protein sequence ID" value="OMJ23148.1"/>
    <property type="molecule type" value="Genomic_DNA"/>
</dbReference>
<dbReference type="InterPro" id="IPR043128">
    <property type="entry name" value="Rev_trsase/Diguanyl_cyclase"/>
</dbReference>
<dbReference type="OrthoDB" id="10072641at2759"/>
<name>A0A1R1Y8E9_9FUNG</name>
<comment type="caution">
    <text evidence="1">The sequence shown here is derived from an EMBL/GenBank/DDBJ whole genome shotgun (WGS) entry which is preliminary data.</text>
</comment>
<gene>
    <name evidence="1" type="ORF">AYI70_g2437</name>
</gene>
<dbReference type="AlphaFoldDB" id="A0A1R1Y8E9"/>
<sequence length="439" mass="51145">MESKKEPENPYVSTRIPITNFSVYPELTEEFSSIEKDLFRSQITEKKRKIKIYSYKKTSLMKYNPPPLNDSASRTVKKADADLYQILKDLAQENRPIDHYFYRRIQDSPRLDTSEYSEVLFANTMRALQPELAATVTQKSSNNATAQSTCATISAETSSSHKTSDRHSNFAERIMAEGRCLSRDTVKPPKANGFRTWWRRDSEHTLKTHILPLWDRGDSAQGSCLLHTDFHNLREEWVITPCNRPLEAQTSFEEQNFKMETLYHRISRKYYLTSFDLQDKLIHILLFKKCRKYLRFHWNGLCFHFFVLPFELSLIPLVFTKIVFPVLEWARSKGIRSSAYLYDLLILRETKKAFINQPVPVNQSSLYGNQHLVIVSKIAFYKCQGPKIRILKTAEHWQDNIEISDKFHLEGPIDFCSSTASETHTPTTLVTQKQSSFDI</sequence>
<dbReference type="InterPro" id="IPR043502">
    <property type="entry name" value="DNA/RNA_pol_sf"/>
</dbReference>
<reference evidence="1 2" key="1">
    <citation type="submission" date="2017-01" db="EMBL/GenBank/DDBJ databases">
        <authorList>
            <person name="Mah S.A."/>
            <person name="Swanson W.J."/>
            <person name="Moy G.W."/>
            <person name="Vacquier V.D."/>
        </authorList>
    </citation>
    <scope>NUCLEOTIDE SEQUENCE [LARGE SCALE GENOMIC DNA]</scope>
    <source>
        <strain evidence="1 2">GSMNP</strain>
    </source>
</reference>
<dbReference type="InterPro" id="IPR052055">
    <property type="entry name" value="Hepadnavirus_pol/RT"/>
</dbReference>
<protein>
    <submittedName>
        <fullName evidence="1">Uncharacterized protein</fullName>
    </submittedName>
</protein>
<dbReference type="Gene3D" id="3.30.70.270">
    <property type="match status" value="1"/>
</dbReference>
<dbReference type="Proteomes" id="UP000187283">
    <property type="component" value="Unassembled WGS sequence"/>
</dbReference>
<proteinExistence type="predicted"/>
<accession>A0A1R1Y8E9</accession>
<evidence type="ECO:0000313" key="1">
    <source>
        <dbReference type="EMBL" id="OMJ23148.1"/>
    </source>
</evidence>
<dbReference type="Gene3D" id="3.10.10.10">
    <property type="entry name" value="HIV Type 1 Reverse Transcriptase, subunit A, domain 1"/>
    <property type="match status" value="1"/>
</dbReference>
<dbReference type="PANTHER" id="PTHR33050:SF7">
    <property type="entry name" value="RIBONUCLEASE H"/>
    <property type="match status" value="1"/>
</dbReference>
<dbReference type="PANTHER" id="PTHR33050">
    <property type="entry name" value="REVERSE TRANSCRIPTASE DOMAIN-CONTAINING PROTEIN"/>
    <property type="match status" value="1"/>
</dbReference>
<organism evidence="1 2">
    <name type="scientific">Smittium culicis</name>
    <dbReference type="NCBI Taxonomy" id="133412"/>
    <lineage>
        <taxon>Eukaryota</taxon>
        <taxon>Fungi</taxon>
        <taxon>Fungi incertae sedis</taxon>
        <taxon>Zoopagomycota</taxon>
        <taxon>Kickxellomycotina</taxon>
        <taxon>Harpellomycetes</taxon>
        <taxon>Harpellales</taxon>
        <taxon>Legeriomycetaceae</taxon>
        <taxon>Smittium</taxon>
    </lineage>
</organism>
<keyword evidence="2" id="KW-1185">Reference proteome</keyword>